<gene>
    <name evidence="7" type="ORF">B0A55_03031</name>
</gene>
<dbReference type="SUPFAM" id="SSF90229">
    <property type="entry name" value="CCCH zinc finger"/>
    <property type="match status" value="1"/>
</dbReference>
<keyword evidence="8" id="KW-1185">Reference proteome</keyword>
<feature type="zinc finger region" description="C3H1-type" evidence="4">
    <location>
        <begin position="249"/>
        <end position="277"/>
    </location>
</feature>
<feature type="region of interest" description="Disordered" evidence="5">
    <location>
        <begin position="48"/>
        <end position="68"/>
    </location>
</feature>
<evidence type="ECO:0000259" key="6">
    <source>
        <dbReference type="PROSITE" id="PS50103"/>
    </source>
</evidence>
<feature type="compositionally biased region" description="Basic and acidic residues" evidence="5">
    <location>
        <begin position="281"/>
        <end position="290"/>
    </location>
</feature>
<dbReference type="AlphaFoldDB" id="A0A4U0XYM3"/>
<name>A0A4U0XYM3_9PEZI</name>
<feature type="domain" description="C3H1-type" evidence="6">
    <location>
        <begin position="249"/>
        <end position="277"/>
    </location>
</feature>
<feature type="compositionally biased region" description="Basic and acidic residues" evidence="5">
    <location>
        <begin position="298"/>
        <end position="316"/>
    </location>
</feature>
<feature type="region of interest" description="Disordered" evidence="5">
    <location>
        <begin position="281"/>
        <end position="316"/>
    </location>
</feature>
<dbReference type="InterPro" id="IPR000571">
    <property type="entry name" value="Znf_CCCH"/>
</dbReference>
<dbReference type="PROSITE" id="PS50103">
    <property type="entry name" value="ZF_C3H1"/>
    <property type="match status" value="1"/>
</dbReference>
<dbReference type="InterPro" id="IPR036855">
    <property type="entry name" value="Znf_CCCH_sf"/>
</dbReference>
<keyword evidence="3 4" id="KW-0862">Zinc</keyword>
<evidence type="ECO:0000256" key="4">
    <source>
        <dbReference type="PROSITE-ProRule" id="PRU00723"/>
    </source>
</evidence>
<organism evidence="7 8">
    <name type="scientific">Friedmanniomyces simplex</name>
    <dbReference type="NCBI Taxonomy" id="329884"/>
    <lineage>
        <taxon>Eukaryota</taxon>
        <taxon>Fungi</taxon>
        <taxon>Dikarya</taxon>
        <taxon>Ascomycota</taxon>
        <taxon>Pezizomycotina</taxon>
        <taxon>Dothideomycetes</taxon>
        <taxon>Dothideomycetidae</taxon>
        <taxon>Mycosphaerellales</taxon>
        <taxon>Teratosphaeriaceae</taxon>
        <taxon>Friedmanniomyces</taxon>
    </lineage>
</organism>
<dbReference type="GO" id="GO:0008270">
    <property type="term" value="F:zinc ion binding"/>
    <property type="evidence" value="ECO:0007669"/>
    <property type="project" value="UniProtKB-KW"/>
</dbReference>
<reference evidence="7 8" key="1">
    <citation type="submission" date="2017-03" db="EMBL/GenBank/DDBJ databases">
        <title>Genomes of endolithic fungi from Antarctica.</title>
        <authorList>
            <person name="Coleine C."/>
            <person name="Masonjones S."/>
            <person name="Stajich J.E."/>
        </authorList>
    </citation>
    <scope>NUCLEOTIDE SEQUENCE [LARGE SCALE GENOMIC DNA]</scope>
    <source>
        <strain evidence="7 8">CCFEE 5184</strain>
    </source>
</reference>
<keyword evidence="2 4" id="KW-0863">Zinc-finger</keyword>
<proteinExistence type="predicted"/>
<feature type="region of interest" description="Disordered" evidence="5">
    <location>
        <begin position="88"/>
        <end position="117"/>
    </location>
</feature>
<protein>
    <recommendedName>
        <fullName evidence="6">C3H1-type domain-containing protein</fullName>
    </recommendedName>
</protein>
<dbReference type="SMART" id="SM00356">
    <property type="entry name" value="ZnF_C3H1"/>
    <property type="match status" value="1"/>
</dbReference>
<dbReference type="EMBL" id="NAJQ01000073">
    <property type="protein sequence ID" value="TKA80275.1"/>
    <property type="molecule type" value="Genomic_DNA"/>
</dbReference>
<evidence type="ECO:0000313" key="8">
    <source>
        <dbReference type="Proteomes" id="UP000309340"/>
    </source>
</evidence>
<evidence type="ECO:0000256" key="3">
    <source>
        <dbReference type="ARBA" id="ARBA00022833"/>
    </source>
</evidence>
<dbReference type="OrthoDB" id="411372at2759"/>
<accession>A0A4U0XYM3</accession>
<evidence type="ECO:0000313" key="7">
    <source>
        <dbReference type="EMBL" id="TKA80275.1"/>
    </source>
</evidence>
<keyword evidence="1 4" id="KW-0479">Metal-binding</keyword>
<evidence type="ECO:0000256" key="1">
    <source>
        <dbReference type="ARBA" id="ARBA00022723"/>
    </source>
</evidence>
<sequence>MGQQQRAVAANPAFRAPKRQRIGGVPSYDEPRLRYESPYGIRYRREGDAERLLAERIPPSSREEEARITQMRLQRERDELAYEVEKAKRRNEELERGKQDLERSKRELERSKQELEAEARRDIERAYRINKRKLHEMETIRKEDVEKIATYAYKLFRQTHDRPILPMPGRRFHGEPVEAFPPMHGTIGLPAPSLSGDAEALLAPPRTRSSSQQTRTSDYYRAGDGAELVGRMGSHVLTRDPSGDQCWDNRSRAACKFFGTKRGCKKGDRCTFYHPPARLPRHEPDAERKSAYGQGSGVEERGSGGVMKEEQAGVKEEQEIKEEMIKEEQEANKEEQVVIKQEPEDEFDPSLNSTTPTRANAGNGATTQALITAALAVAKAWQILTRAAQDGAAAIIKSAGEEAFGAEVFGEALVEAVKHAK</sequence>
<comment type="caution">
    <text evidence="7">The sequence shown here is derived from an EMBL/GenBank/DDBJ whole genome shotgun (WGS) entry which is preliminary data.</text>
</comment>
<feature type="region of interest" description="Disordered" evidence="5">
    <location>
        <begin position="1"/>
        <end position="31"/>
    </location>
</feature>
<evidence type="ECO:0000256" key="5">
    <source>
        <dbReference type="SAM" id="MobiDB-lite"/>
    </source>
</evidence>
<evidence type="ECO:0000256" key="2">
    <source>
        <dbReference type="ARBA" id="ARBA00022771"/>
    </source>
</evidence>
<dbReference type="Proteomes" id="UP000309340">
    <property type="component" value="Unassembled WGS sequence"/>
</dbReference>